<dbReference type="AlphaFoldDB" id="A0A3D9B3J6"/>
<comment type="caution">
    <text evidence="1">The sequence shown here is derived from an EMBL/GenBank/DDBJ whole genome shotgun (WGS) entry which is preliminary data.</text>
</comment>
<protein>
    <submittedName>
        <fullName evidence="1">Uncharacterized protein</fullName>
    </submittedName>
</protein>
<evidence type="ECO:0000313" key="2">
    <source>
        <dbReference type="Proteomes" id="UP000256257"/>
    </source>
</evidence>
<accession>A0A3D9B3J6</accession>
<reference evidence="1 2" key="1">
    <citation type="submission" date="2018-06" db="EMBL/GenBank/DDBJ databases">
        <title>Novel Chryseobacterium species.</title>
        <authorList>
            <person name="Newman J."/>
            <person name="Hugo C."/>
            <person name="Oosthuizen L."/>
            <person name="Charimba G."/>
        </authorList>
    </citation>
    <scope>NUCLEOTIDE SEQUENCE [LARGE SCALE GENOMIC DNA]</scope>
    <source>
        <strain evidence="1 2">7_F195</strain>
    </source>
</reference>
<keyword evidence="2" id="KW-1185">Reference proteome</keyword>
<organism evidence="1 2">
    <name type="scientific">Chryseobacterium pennipullorum</name>
    <dbReference type="NCBI Taxonomy" id="2258963"/>
    <lineage>
        <taxon>Bacteria</taxon>
        <taxon>Pseudomonadati</taxon>
        <taxon>Bacteroidota</taxon>
        <taxon>Flavobacteriia</taxon>
        <taxon>Flavobacteriales</taxon>
        <taxon>Weeksellaceae</taxon>
        <taxon>Chryseobacterium group</taxon>
        <taxon>Chryseobacterium</taxon>
    </lineage>
</organism>
<gene>
    <name evidence="1" type="ORF">DRF67_07695</name>
</gene>
<sequence length="268" mass="32924">MQNTSVITDVVSDTLCLNMENDNLLLYRLRSVRSRKRTIRKDVIKQIRKKEKRSNELWNTRRNIPWIPLDKPYQRGFVRFFVVREDVLRTEDGEFFEGILKKINTYMYSESRHFLKKKKKYGRRIYVEREQKIKSISAWSWNDPNFFLTHKERQYFVKQEEYCVFRKMYQPYYEFTEPWRFILRIRPHMITHYKPVDFELEKEYAELESYLGQHKITGIVHKTMGGKSRSWRTKKEDQNLIRSRKYITCRMSATEIAESFMDNDVQQF</sequence>
<dbReference type="EMBL" id="QNVV01000005">
    <property type="protein sequence ID" value="REC48211.1"/>
    <property type="molecule type" value="Genomic_DNA"/>
</dbReference>
<dbReference type="RefSeq" id="WP_115927715.1">
    <property type="nucleotide sequence ID" value="NZ_QNVV01000005.1"/>
</dbReference>
<dbReference type="Proteomes" id="UP000256257">
    <property type="component" value="Unassembled WGS sequence"/>
</dbReference>
<evidence type="ECO:0000313" key="1">
    <source>
        <dbReference type="EMBL" id="REC48211.1"/>
    </source>
</evidence>
<dbReference type="OrthoDB" id="670236at2"/>
<proteinExistence type="predicted"/>
<name>A0A3D9B3J6_9FLAO</name>